<dbReference type="RefSeq" id="WP_261892689.1">
    <property type="nucleotide sequence ID" value="NZ_AP024895.1"/>
</dbReference>
<reference evidence="1 2" key="1">
    <citation type="submission" date="2023-11" db="EMBL/GenBank/DDBJ databases">
        <title>Plant-associative lifestyle of Vibrio porteresiae and its evolutionary dynamics.</title>
        <authorList>
            <person name="Rameshkumar N."/>
            <person name="Kirti K."/>
        </authorList>
    </citation>
    <scope>NUCLEOTIDE SEQUENCE [LARGE SCALE GENOMIC DNA]</scope>
    <source>
        <strain evidence="1 2">MSSRF30</strain>
    </source>
</reference>
<name>A0ABZ0Q8V7_9VIBR</name>
<evidence type="ECO:0000313" key="2">
    <source>
        <dbReference type="Proteomes" id="UP001304071"/>
    </source>
</evidence>
<gene>
    <name evidence="1" type="ORF">R8Z52_12165</name>
</gene>
<dbReference type="InterPro" id="IPR004027">
    <property type="entry name" value="SEC_C_motif"/>
</dbReference>
<sequence length="404" mass="46874">MSAIFIDNFSNPLGNVQRWNERKGWIQTPLISGINTKDLTNDLDKNAIRKLFCCLFLFDTIFVKYQDYEKIIKILGADNTIELISSESLKIILDYGEFTSDFSQNHFNLNHLGYLVGKTQKHFNFKNLKHFNVKKQNYWRYITDNNSIEINYEKSILNSMNLINNEILSDLKNESMATAMNIGKDGFASPIDHLKALRVSNVFNGLLIQKAVGAENIIQDEYSVKYMSFKFFLDNNNKFIDSFESVLNRKGIPDFYDLFKKGALTIKDVLNIRDKSIACEFRKWIKSIDYNEDDFYKELLNSTSSSSLSKITRFLYPNIIGAFNPLLGIAASFSDSFILDRIYKNWHPNIFLDDILSKKIIKIEGDYEKMIKRKEIKKYFNSVNRNDKCPCGSGKKFKNCHGNI</sequence>
<protein>
    <submittedName>
        <fullName evidence="1">SEC-C domain-containing protein</fullName>
    </submittedName>
</protein>
<proteinExistence type="predicted"/>
<accession>A0ABZ0Q8V7</accession>
<evidence type="ECO:0000313" key="1">
    <source>
        <dbReference type="EMBL" id="WPC72879.1"/>
    </source>
</evidence>
<dbReference type="Pfam" id="PF02810">
    <property type="entry name" value="SEC-C"/>
    <property type="match status" value="1"/>
</dbReference>
<dbReference type="SUPFAM" id="SSF103642">
    <property type="entry name" value="Sec-C motif"/>
    <property type="match status" value="1"/>
</dbReference>
<organism evidence="1 2">
    <name type="scientific">Vibrio porteresiae DSM 19223</name>
    <dbReference type="NCBI Taxonomy" id="1123496"/>
    <lineage>
        <taxon>Bacteria</taxon>
        <taxon>Pseudomonadati</taxon>
        <taxon>Pseudomonadota</taxon>
        <taxon>Gammaproteobacteria</taxon>
        <taxon>Vibrionales</taxon>
        <taxon>Vibrionaceae</taxon>
        <taxon>Vibrio</taxon>
    </lineage>
</organism>
<keyword evidence="2" id="KW-1185">Reference proteome</keyword>
<dbReference type="EMBL" id="CP138203">
    <property type="protein sequence ID" value="WPC72879.1"/>
    <property type="molecule type" value="Genomic_DNA"/>
</dbReference>
<dbReference type="Proteomes" id="UP001304071">
    <property type="component" value="Chromosome 1"/>
</dbReference>
<dbReference type="Gene3D" id="3.10.450.50">
    <property type="match status" value="1"/>
</dbReference>